<comment type="similarity">
    <text evidence="1">Belongs to the 'phage' integrase family.</text>
</comment>
<dbReference type="EMBL" id="BSPC01000096">
    <property type="protein sequence ID" value="GLS24168.1"/>
    <property type="molecule type" value="Genomic_DNA"/>
</dbReference>
<dbReference type="Gene3D" id="1.10.443.10">
    <property type="entry name" value="Intergrase catalytic core"/>
    <property type="match status" value="1"/>
</dbReference>
<dbReference type="Pfam" id="PF22022">
    <property type="entry name" value="Phage_int_M"/>
    <property type="match status" value="1"/>
</dbReference>
<keyword evidence="8" id="KW-1185">Reference proteome</keyword>
<protein>
    <recommendedName>
        <fullName evidence="6">Tyr recombinase domain-containing protein</fullName>
    </recommendedName>
</protein>
<dbReference type="InterPro" id="IPR010998">
    <property type="entry name" value="Integrase_recombinase_N"/>
</dbReference>
<evidence type="ECO:0000259" key="6">
    <source>
        <dbReference type="PROSITE" id="PS51898"/>
    </source>
</evidence>
<dbReference type="InterPro" id="IPR050808">
    <property type="entry name" value="Phage_Integrase"/>
</dbReference>
<proteinExistence type="inferred from homology"/>
<dbReference type="InterPro" id="IPR013762">
    <property type="entry name" value="Integrase-like_cat_sf"/>
</dbReference>
<dbReference type="PANTHER" id="PTHR30629:SF2">
    <property type="entry name" value="PROPHAGE INTEGRASE INTS-RELATED"/>
    <property type="match status" value="1"/>
</dbReference>
<reference evidence="8" key="1">
    <citation type="journal article" date="2019" name="Int. J. Syst. Evol. Microbiol.">
        <title>The Global Catalogue of Microorganisms (GCM) 10K type strain sequencing project: providing services to taxonomists for standard genome sequencing and annotation.</title>
        <authorList>
            <consortium name="The Broad Institute Genomics Platform"/>
            <consortium name="The Broad Institute Genome Sequencing Center for Infectious Disease"/>
            <person name="Wu L."/>
            <person name="Ma J."/>
        </authorList>
    </citation>
    <scope>NUCLEOTIDE SEQUENCE [LARGE SCALE GENOMIC DNA]</scope>
    <source>
        <strain evidence="8">NBRC 101365</strain>
    </source>
</reference>
<dbReference type="InterPro" id="IPR053876">
    <property type="entry name" value="Phage_int_M"/>
</dbReference>
<dbReference type="Pfam" id="PF00589">
    <property type="entry name" value="Phage_integrase"/>
    <property type="match status" value="1"/>
</dbReference>
<evidence type="ECO:0000256" key="2">
    <source>
        <dbReference type="ARBA" id="ARBA00022908"/>
    </source>
</evidence>
<feature type="compositionally biased region" description="Gly residues" evidence="5">
    <location>
        <begin position="237"/>
        <end position="246"/>
    </location>
</feature>
<organism evidence="7 8">
    <name type="scientific">Labrys miyagiensis</name>
    <dbReference type="NCBI Taxonomy" id="346912"/>
    <lineage>
        <taxon>Bacteria</taxon>
        <taxon>Pseudomonadati</taxon>
        <taxon>Pseudomonadota</taxon>
        <taxon>Alphaproteobacteria</taxon>
        <taxon>Hyphomicrobiales</taxon>
        <taxon>Xanthobacteraceae</taxon>
        <taxon>Labrys</taxon>
    </lineage>
</organism>
<evidence type="ECO:0000313" key="7">
    <source>
        <dbReference type="EMBL" id="GLS24168.1"/>
    </source>
</evidence>
<accession>A0ABQ6CUZ5</accession>
<dbReference type="CDD" id="cd00801">
    <property type="entry name" value="INT_P4_C"/>
    <property type="match status" value="1"/>
</dbReference>
<sequence>MLRKVEAREAYVSAHRLRSTIGAVFRHGIASALCENDPTQARKGALTTPTVTPRAALLKPAAFGALLRSIEDFDGQATTQAALRPMAYLFPRPSELCMSEWAEFDLEAATWEIPASRMKMRRPHRIPLSRQAVLVLRDLQDITGRGKLLLPCVRTFARPISENTLNAALRRLDYSKEEVTAHGFRATASTLLNESGKWRADAIEAALAHVGADEIRRAYLRSDFLGRAQGDDAMVGGLRGRPSGGRQGKKSRLIW</sequence>
<dbReference type="PANTHER" id="PTHR30629">
    <property type="entry name" value="PROPHAGE INTEGRASE"/>
    <property type="match status" value="1"/>
</dbReference>
<dbReference type="InterPro" id="IPR011010">
    <property type="entry name" value="DNA_brk_join_enz"/>
</dbReference>
<evidence type="ECO:0000256" key="1">
    <source>
        <dbReference type="ARBA" id="ARBA00008857"/>
    </source>
</evidence>
<dbReference type="PROSITE" id="PS51898">
    <property type="entry name" value="TYR_RECOMBINASE"/>
    <property type="match status" value="1"/>
</dbReference>
<evidence type="ECO:0000313" key="8">
    <source>
        <dbReference type="Proteomes" id="UP001156882"/>
    </source>
</evidence>
<keyword evidence="2" id="KW-0229">DNA integration</keyword>
<comment type="caution">
    <text evidence="7">The sequence shown here is derived from an EMBL/GenBank/DDBJ whole genome shotgun (WGS) entry which is preliminary data.</text>
</comment>
<evidence type="ECO:0000256" key="5">
    <source>
        <dbReference type="SAM" id="MobiDB-lite"/>
    </source>
</evidence>
<name>A0ABQ6CUZ5_9HYPH</name>
<dbReference type="InterPro" id="IPR002104">
    <property type="entry name" value="Integrase_catalytic"/>
</dbReference>
<dbReference type="Gene3D" id="1.10.150.130">
    <property type="match status" value="1"/>
</dbReference>
<evidence type="ECO:0000256" key="3">
    <source>
        <dbReference type="ARBA" id="ARBA00023125"/>
    </source>
</evidence>
<evidence type="ECO:0000256" key="4">
    <source>
        <dbReference type="ARBA" id="ARBA00023172"/>
    </source>
</evidence>
<keyword evidence="3" id="KW-0238">DNA-binding</keyword>
<dbReference type="SUPFAM" id="SSF56349">
    <property type="entry name" value="DNA breaking-rejoining enzymes"/>
    <property type="match status" value="1"/>
</dbReference>
<dbReference type="RefSeq" id="WP_284317087.1">
    <property type="nucleotide sequence ID" value="NZ_BSPC01000096.1"/>
</dbReference>
<keyword evidence="4" id="KW-0233">DNA recombination</keyword>
<feature type="region of interest" description="Disordered" evidence="5">
    <location>
        <begin position="235"/>
        <end position="255"/>
    </location>
</feature>
<dbReference type="Proteomes" id="UP001156882">
    <property type="component" value="Unassembled WGS sequence"/>
</dbReference>
<feature type="domain" description="Tyr recombinase" evidence="6">
    <location>
        <begin position="53"/>
        <end position="232"/>
    </location>
</feature>
<gene>
    <name evidence="7" type="ORF">GCM10007874_71890</name>
</gene>